<dbReference type="InterPro" id="IPR049326">
    <property type="entry name" value="Rhodopsin_dom_fungi"/>
</dbReference>
<gene>
    <name evidence="9" type="ORF">DM02DRAFT_618003</name>
</gene>
<keyword evidence="2 7" id="KW-0812">Transmembrane</keyword>
<dbReference type="InterPro" id="IPR052337">
    <property type="entry name" value="SAT4-like"/>
</dbReference>
<dbReference type="GO" id="GO:0016020">
    <property type="term" value="C:membrane"/>
    <property type="evidence" value="ECO:0007669"/>
    <property type="project" value="UniProtKB-SubCell"/>
</dbReference>
<evidence type="ECO:0000259" key="8">
    <source>
        <dbReference type="Pfam" id="PF20684"/>
    </source>
</evidence>
<keyword evidence="10" id="KW-1185">Reference proteome</keyword>
<feature type="transmembrane region" description="Helical" evidence="7">
    <location>
        <begin position="202"/>
        <end position="222"/>
    </location>
</feature>
<comment type="similarity">
    <text evidence="5">Belongs to the SAT4 family.</text>
</comment>
<proteinExistence type="inferred from homology"/>
<evidence type="ECO:0000256" key="3">
    <source>
        <dbReference type="ARBA" id="ARBA00022989"/>
    </source>
</evidence>
<comment type="subcellular location">
    <subcellularLocation>
        <location evidence="1">Membrane</location>
        <topology evidence="1">Multi-pass membrane protein</topology>
    </subcellularLocation>
</comment>
<feature type="transmembrane region" description="Helical" evidence="7">
    <location>
        <begin position="45"/>
        <end position="67"/>
    </location>
</feature>
<evidence type="ECO:0000313" key="10">
    <source>
        <dbReference type="Proteomes" id="UP000244855"/>
    </source>
</evidence>
<reference evidence="9 10" key="1">
    <citation type="journal article" date="2018" name="Sci. Rep.">
        <title>Comparative genomics provides insights into the lifestyle and reveals functional heterogeneity of dark septate endophytic fungi.</title>
        <authorList>
            <person name="Knapp D.G."/>
            <person name="Nemeth J.B."/>
            <person name="Barry K."/>
            <person name="Hainaut M."/>
            <person name="Henrissat B."/>
            <person name="Johnson J."/>
            <person name="Kuo A."/>
            <person name="Lim J.H.P."/>
            <person name="Lipzen A."/>
            <person name="Nolan M."/>
            <person name="Ohm R.A."/>
            <person name="Tamas L."/>
            <person name="Grigoriev I.V."/>
            <person name="Spatafora J.W."/>
            <person name="Nagy L.G."/>
            <person name="Kovacs G.M."/>
        </authorList>
    </citation>
    <scope>NUCLEOTIDE SEQUENCE [LARGE SCALE GENOMIC DNA]</scope>
    <source>
        <strain evidence="9 10">DSE2036</strain>
    </source>
</reference>
<organism evidence="9 10">
    <name type="scientific">Periconia macrospinosa</name>
    <dbReference type="NCBI Taxonomy" id="97972"/>
    <lineage>
        <taxon>Eukaryota</taxon>
        <taxon>Fungi</taxon>
        <taxon>Dikarya</taxon>
        <taxon>Ascomycota</taxon>
        <taxon>Pezizomycotina</taxon>
        <taxon>Dothideomycetes</taxon>
        <taxon>Pleosporomycetidae</taxon>
        <taxon>Pleosporales</taxon>
        <taxon>Massarineae</taxon>
        <taxon>Periconiaceae</taxon>
        <taxon>Periconia</taxon>
    </lineage>
</organism>
<feature type="transmembrane region" description="Helical" evidence="7">
    <location>
        <begin position="170"/>
        <end position="190"/>
    </location>
</feature>
<accession>A0A2V1DB89</accession>
<feature type="transmembrane region" description="Helical" evidence="7">
    <location>
        <begin position="12"/>
        <end position="33"/>
    </location>
</feature>
<dbReference type="OrthoDB" id="3897607at2759"/>
<keyword evidence="3 7" id="KW-1133">Transmembrane helix</keyword>
<keyword evidence="4 7" id="KW-0472">Membrane</keyword>
<dbReference type="Proteomes" id="UP000244855">
    <property type="component" value="Unassembled WGS sequence"/>
</dbReference>
<dbReference type="PANTHER" id="PTHR33048:SF96">
    <property type="entry name" value="INTEGRAL MEMBRANE PROTEIN"/>
    <property type="match status" value="1"/>
</dbReference>
<feature type="region of interest" description="Disordered" evidence="6">
    <location>
        <begin position="315"/>
        <end position="336"/>
    </location>
</feature>
<evidence type="ECO:0000256" key="6">
    <source>
        <dbReference type="SAM" id="MobiDB-lite"/>
    </source>
</evidence>
<feature type="compositionally biased region" description="Basic and acidic residues" evidence="6">
    <location>
        <begin position="315"/>
        <end position="325"/>
    </location>
</feature>
<dbReference type="AlphaFoldDB" id="A0A2V1DB89"/>
<sequence length="371" mass="40965">MIIHPEGPGLTLLIVISVLLSVSTVAVALRVWARLEIRAFGLDDWLMLLGWALLAFTCIADYIAISYGLGAHASRLTEYEIGQGKKWFLIAGLSYAAATAPVKASICVLILRITPQRTYRWILYGVIVISSLGSFIRIVAYLARCQPLEAAWYPAKGKCGPASILTNVSYFFGTICILTDFICALLPALIIWKIQIFRKAKLYIGIMLALGVLASIATIIRMQYLFAYQDPKDYLYGITPIAIWSEVETCLGIVAGSLPTMRPLLRYLHVFGISSSGIGGISGTHMGHRMAPLRGERRTSVSGIAESYQVVIEREERSQRAKQDASDGSSQKRMLPEAGLQIYKERQYEVRVESKNANGHSDGVYDHPSNL</sequence>
<feature type="transmembrane region" description="Helical" evidence="7">
    <location>
        <begin position="87"/>
        <end position="111"/>
    </location>
</feature>
<evidence type="ECO:0000256" key="1">
    <source>
        <dbReference type="ARBA" id="ARBA00004141"/>
    </source>
</evidence>
<dbReference type="PANTHER" id="PTHR33048">
    <property type="entry name" value="PTH11-LIKE INTEGRAL MEMBRANE PROTEIN (AFU_ORTHOLOGUE AFUA_5G11245)"/>
    <property type="match status" value="1"/>
</dbReference>
<feature type="region of interest" description="Disordered" evidence="6">
    <location>
        <begin position="351"/>
        <end position="371"/>
    </location>
</feature>
<dbReference type="Pfam" id="PF20684">
    <property type="entry name" value="Fung_rhodopsin"/>
    <property type="match status" value="1"/>
</dbReference>
<dbReference type="EMBL" id="KZ805501">
    <property type="protein sequence ID" value="PVH95305.1"/>
    <property type="molecule type" value="Genomic_DNA"/>
</dbReference>
<evidence type="ECO:0000256" key="2">
    <source>
        <dbReference type="ARBA" id="ARBA00022692"/>
    </source>
</evidence>
<evidence type="ECO:0000256" key="7">
    <source>
        <dbReference type="SAM" id="Phobius"/>
    </source>
</evidence>
<feature type="domain" description="Rhodopsin" evidence="8">
    <location>
        <begin position="29"/>
        <end position="266"/>
    </location>
</feature>
<evidence type="ECO:0000313" key="9">
    <source>
        <dbReference type="EMBL" id="PVH95305.1"/>
    </source>
</evidence>
<feature type="transmembrane region" description="Helical" evidence="7">
    <location>
        <begin position="123"/>
        <end position="143"/>
    </location>
</feature>
<evidence type="ECO:0000256" key="5">
    <source>
        <dbReference type="ARBA" id="ARBA00038359"/>
    </source>
</evidence>
<name>A0A2V1DB89_9PLEO</name>
<protein>
    <recommendedName>
        <fullName evidence="8">Rhodopsin domain-containing protein</fullName>
    </recommendedName>
</protein>
<evidence type="ECO:0000256" key="4">
    <source>
        <dbReference type="ARBA" id="ARBA00023136"/>
    </source>
</evidence>
<feature type="transmembrane region" description="Helical" evidence="7">
    <location>
        <begin position="234"/>
        <end position="258"/>
    </location>
</feature>
<dbReference type="STRING" id="97972.A0A2V1DB89"/>